<organism evidence="1 2">
    <name type="scientific">Pyrocoelia pectoralis</name>
    <dbReference type="NCBI Taxonomy" id="417401"/>
    <lineage>
        <taxon>Eukaryota</taxon>
        <taxon>Metazoa</taxon>
        <taxon>Ecdysozoa</taxon>
        <taxon>Arthropoda</taxon>
        <taxon>Hexapoda</taxon>
        <taxon>Insecta</taxon>
        <taxon>Pterygota</taxon>
        <taxon>Neoptera</taxon>
        <taxon>Endopterygota</taxon>
        <taxon>Coleoptera</taxon>
        <taxon>Polyphaga</taxon>
        <taxon>Elateriformia</taxon>
        <taxon>Elateroidea</taxon>
        <taxon>Lampyridae</taxon>
        <taxon>Lampyrinae</taxon>
        <taxon>Pyrocoelia</taxon>
    </lineage>
</organism>
<dbReference type="Proteomes" id="UP001329430">
    <property type="component" value="Chromosome 10"/>
</dbReference>
<dbReference type="GO" id="GO:0005813">
    <property type="term" value="C:centrosome"/>
    <property type="evidence" value="ECO:0007669"/>
    <property type="project" value="TreeGrafter"/>
</dbReference>
<comment type="caution">
    <text evidence="1">The sequence shown here is derived from an EMBL/GenBank/DDBJ whole genome shotgun (WGS) entry which is preliminary data.</text>
</comment>
<dbReference type="PANTHER" id="PTHR46644:SF2">
    <property type="entry name" value="DNA REPAIR PROTEIN XRCC2"/>
    <property type="match status" value="1"/>
</dbReference>
<reference evidence="1 2" key="1">
    <citation type="journal article" date="2024" name="Insects">
        <title>An Improved Chromosome-Level Genome Assembly of the Firefly Pyrocoelia pectoralis.</title>
        <authorList>
            <person name="Fu X."/>
            <person name="Meyer-Rochow V.B."/>
            <person name="Ballantyne L."/>
            <person name="Zhu X."/>
        </authorList>
    </citation>
    <scope>NUCLEOTIDE SEQUENCE [LARGE SCALE GENOMIC DNA]</scope>
    <source>
        <strain evidence="1">XCY_ONT2</strain>
    </source>
</reference>
<dbReference type="GO" id="GO:0000724">
    <property type="term" value="P:double-strand break repair via homologous recombination"/>
    <property type="evidence" value="ECO:0007669"/>
    <property type="project" value="InterPro"/>
</dbReference>
<protein>
    <recommendedName>
        <fullName evidence="3">DNA recombination and repair protein Rad51-like C-terminal domain-containing protein</fullName>
    </recommendedName>
</protein>
<evidence type="ECO:0000313" key="2">
    <source>
        <dbReference type="Proteomes" id="UP001329430"/>
    </source>
</evidence>
<dbReference type="GO" id="GO:0005657">
    <property type="term" value="C:replication fork"/>
    <property type="evidence" value="ECO:0007669"/>
    <property type="project" value="InterPro"/>
</dbReference>
<gene>
    <name evidence="1" type="ORF">RI129_013258</name>
</gene>
<dbReference type="PANTHER" id="PTHR46644">
    <property type="entry name" value="DNA REPAIR PROTEIN XRCC2"/>
    <property type="match status" value="1"/>
</dbReference>
<dbReference type="Gene3D" id="3.40.50.300">
    <property type="entry name" value="P-loop containing nucleotide triphosphate hydrolases"/>
    <property type="match status" value="1"/>
</dbReference>
<name>A0AAN7ZH11_9COLE</name>
<dbReference type="AlphaFoldDB" id="A0AAN7ZH11"/>
<dbReference type="SUPFAM" id="SSF52540">
    <property type="entry name" value="P-loop containing nucleoside triphosphate hydrolases"/>
    <property type="match status" value="1"/>
</dbReference>
<dbReference type="GO" id="GO:0033063">
    <property type="term" value="C:Rad51B-Rad51C-Rad51D-XRCC2 complex"/>
    <property type="evidence" value="ECO:0007669"/>
    <property type="project" value="InterPro"/>
</dbReference>
<accession>A0AAN7ZH11</accession>
<evidence type="ECO:0000313" key="1">
    <source>
        <dbReference type="EMBL" id="KAK5638963.1"/>
    </source>
</evidence>
<dbReference type="InterPro" id="IPR027417">
    <property type="entry name" value="P-loop_NTPase"/>
</dbReference>
<dbReference type="GO" id="GO:0042148">
    <property type="term" value="P:DNA strand invasion"/>
    <property type="evidence" value="ECO:0007669"/>
    <property type="project" value="TreeGrafter"/>
</dbReference>
<dbReference type="GO" id="GO:0000400">
    <property type="term" value="F:four-way junction DNA binding"/>
    <property type="evidence" value="ECO:0007669"/>
    <property type="project" value="TreeGrafter"/>
</dbReference>
<sequence>MQSPKIESGVELFSRLNHRPSLENFYPELIESGPFPNEFIEITGGSGVGKTTLLMDMIKRSLLPAEYSGKGCGVVLINTDHQFDLFRFVTMFKEDWSVIKTCLSNFIILNCYDCDQLQVTLYNLEKILLSNPKVGFVAVDDISSHYWQYRSNNGVMSSHAYHCKIVGTIEESIKNCDVVVAYTQRESCKEIKFQTGVYRILLTEDGGKFAAVVNKCGTKCIPYTVNECIQFNI</sequence>
<dbReference type="InterPro" id="IPR030547">
    <property type="entry name" value="XRCC2"/>
</dbReference>
<proteinExistence type="predicted"/>
<keyword evidence="2" id="KW-1185">Reference proteome</keyword>
<dbReference type="EMBL" id="JAVRBK010000010">
    <property type="protein sequence ID" value="KAK5638963.1"/>
    <property type="molecule type" value="Genomic_DNA"/>
</dbReference>
<evidence type="ECO:0008006" key="3">
    <source>
        <dbReference type="Google" id="ProtNLM"/>
    </source>
</evidence>